<protein>
    <submittedName>
        <fullName evidence="2">Uncharacterized protein</fullName>
    </submittedName>
</protein>
<evidence type="ECO:0000256" key="1">
    <source>
        <dbReference type="SAM" id="MobiDB-lite"/>
    </source>
</evidence>
<reference evidence="3" key="1">
    <citation type="journal article" date="2023" name="Mol. Phylogenet. Evol.">
        <title>Genome-scale phylogeny and comparative genomics of the fungal order Sordariales.</title>
        <authorList>
            <person name="Hensen N."/>
            <person name="Bonometti L."/>
            <person name="Westerberg I."/>
            <person name="Brannstrom I.O."/>
            <person name="Guillou S."/>
            <person name="Cros-Aarteil S."/>
            <person name="Calhoun S."/>
            <person name="Haridas S."/>
            <person name="Kuo A."/>
            <person name="Mondo S."/>
            <person name="Pangilinan J."/>
            <person name="Riley R."/>
            <person name="LaButti K."/>
            <person name="Andreopoulos B."/>
            <person name="Lipzen A."/>
            <person name="Chen C."/>
            <person name="Yan M."/>
            <person name="Daum C."/>
            <person name="Ng V."/>
            <person name="Clum A."/>
            <person name="Steindorff A."/>
            <person name="Ohm R.A."/>
            <person name="Martin F."/>
            <person name="Silar P."/>
            <person name="Natvig D.O."/>
            <person name="Lalanne C."/>
            <person name="Gautier V."/>
            <person name="Ament-Velasquez S.L."/>
            <person name="Kruys A."/>
            <person name="Hutchinson M.I."/>
            <person name="Powell A.J."/>
            <person name="Barry K."/>
            <person name="Miller A.N."/>
            <person name="Grigoriev I.V."/>
            <person name="Debuchy R."/>
            <person name="Gladieux P."/>
            <person name="Hiltunen Thoren M."/>
            <person name="Johannesson H."/>
        </authorList>
    </citation>
    <scope>NUCLEOTIDE SEQUENCE [LARGE SCALE GENOMIC DNA]</scope>
    <source>
        <strain evidence="3">CBS 340.73</strain>
    </source>
</reference>
<gene>
    <name evidence="2" type="ORF">QBC46DRAFT_347316</name>
</gene>
<name>A0AAN6MWQ1_9PEZI</name>
<evidence type="ECO:0000313" key="3">
    <source>
        <dbReference type="Proteomes" id="UP001303473"/>
    </source>
</evidence>
<feature type="compositionally biased region" description="Acidic residues" evidence="1">
    <location>
        <begin position="47"/>
        <end position="67"/>
    </location>
</feature>
<feature type="region of interest" description="Disordered" evidence="1">
    <location>
        <begin position="42"/>
        <end position="80"/>
    </location>
</feature>
<proteinExistence type="predicted"/>
<sequence>MIIVPAFSAFSVSASSFIGVTVCYASAGPLAALKARVTTLEKRLANDDDEDNKEGEESKEDGEDDNDDNRSRGGSENPDA</sequence>
<evidence type="ECO:0000313" key="2">
    <source>
        <dbReference type="EMBL" id="KAK3934734.1"/>
    </source>
</evidence>
<organism evidence="2 3">
    <name type="scientific">Diplogelasinospora grovesii</name>
    <dbReference type="NCBI Taxonomy" id="303347"/>
    <lineage>
        <taxon>Eukaryota</taxon>
        <taxon>Fungi</taxon>
        <taxon>Dikarya</taxon>
        <taxon>Ascomycota</taxon>
        <taxon>Pezizomycotina</taxon>
        <taxon>Sordariomycetes</taxon>
        <taxon>Sordariomycetidae</taxon>
        <taxon>Sordariales</taxon>
        <taxon>Diplogelasinosporaceae</taxon>
        <taxon>Diplogelasinospora</taxon>
    </lineage>
</organism>
<accession>A0AAN6MWQ1</accession>
<keyword evidence="3" id="KW-1185">Reference proteome</keyword>
<dbReference type="AlphaFoldDB" id="A0AAN6MWQ1"/>
<dbReference type="Proteomes" id="UP001303473">
    <property type="component" value="Unassembled WGS sequence"/>
</dbReference>
<comment type="caution">
    <text evidence="2">The sequence shown here is derived from an EMBL/GenBank/DDBJ whole genome shotgun (WGS) entry which is preliminary data.</text>
</comment>
<dbReference type="EMBL" id="MU853964">
    <property type="protein sequence ID" value="KAK3934734.1"/>
    <property type="molecule type" value="Genomic_DNA"/>
</dbReference>